<dbReference type="GO" id="GO:0016787">
    <property type="term" value="F:hydrolase activity"/>
    <property type="evidence" value="ECO:0007669"/>
    <property type="project" value="UniProtKB-KW"/>
</dbReference>
<dbReference type="EMBL" id="JAFBXE010000002">
    <property type="protein sequence ID" value="MBM2411508.1"/>
    <property type="molecule type" value="Genomic_DNA"/>
</dbReference>
<dbReference type="PANTHER" id="PTHR46438:SF11">
    <property type="entry name" value="LIPASE-RELATED"/>
    <property type="match status" value="1"/>
</dbReference>
<name>A0A9Q2NVL8_9RHOB</name>
<keyword evidence="5" id="KW-1185">Reference proteome</keyword>
<dbReference type="InterPro" id="IPR029058">
    <property type="entry name" value="AB_hydrolase_fold"/>
</dbReference>
<feature type="domain" description="AB hydrolase-1" evidence="1">
    <location>
        <begin position="25"/>
        <end position="249"/>
    </location>
</feature>
<accession>A0A9Q2NVL8</accession>
<dbReference type="Proteomes" id="UP000809440">
    <property type="component" value="Unassembled WGS sequence"/>
</dbReference>
<dbReference type="InterPro" id="IPR000073">
    <property type="entry name" value="AB_hydrolase_1"/>
</dbReference>
<dbReference type="Pfam" id="PF12697">
    <property type="entry name" value="Abhydrolase_6"/>
    <property type="match status" value="1"/>
</dbReference>
<dbReference type="RefSeq" id="WP_085631333.1">
    <property type="nucleotide sequence ID" value="NZ_JAFBWU010000002.1"/>
</dbReference>
<comment type="caution">
    <text evidence="2">The sequence shown here is derived from an EMBL/GenBank/DDBJ whole genome shotgun (WGS) entry which is preliminary data.</text>
</comment>
<evidence type="ECO:0000313" key="4">
    <source>
        <dbReference type="Proteomes" id="UP000755667"/>
    </source>
</evidence>
<reference evidence="2 5" key="1">
    <citation type="submission" date="2021-01" db="EMBL/GenBank/DDBJ databases">
        <title>Diatom-associated Roseobacters Show Island Model of Population Structure.</title>
        <authorList>
            <person name="Qu L."/>
            <person name="Feng X."/>
            <person name="Chen Y."/>
            <person name="Li L."/>
            <person name="Wang X."/>
            <person name="Hu Z."/>
            <person name="Wang H."/>
            <person name="Luo H."/>
        </authorList>
    </citation>
    <scope>NUCLEOTIDE SEQUENCE</scope>
    <source>
        <strain evidence="3 5">CC28-63</strain>
        <strain evidence="2">CC28-69</strain>
    </source>
</reference>
<dbReference type="Gene3D" id="3.40.50.1820">
    <property type="entry name" value="alpha/beta hydrolase"/>
    <property type="match status" value="1"/>
</dbReference>
<dbReference type="EMBL" id="JAFBXF010000002">
    <property type="protein sequence ID" value="MBM2416175.1"/>
    <property type="molecule type" value="Genomic_DNA"/>
</dbReference>
<evidence type="ECO:0000313" key="3">
    <source>
        <dbReference type="EMBL" id="MBM2416175.1"/>
    </source>
</evidence>
<organism evidence="2 4">
    <name type="scientific">Marivita cryptomonadis</name>
    <dbReference type="NCBI Taxonomy" id="505252"/>
    <lineage>
        <taxon>Bacteria</taxon>
        <taxon>Pseudomonadati</taxon>
        <taxon>Pseudomonadota</taxon>
        <taxon>Alphaproteobacteria</taxon>
        <taxon>Rhodobacterales</taxon>
        <taxon>Roseobacteraceae</taxon>
        <taxon>Marivita</taxon>
    </lineage>
</organism>
<gene>
    <name evidence="2" type="ORF">JQX41_04290</name>
    <name evidence="3" type="ORF">JQX48_04290</name>
</gene>
<evidence type="ECO:0000259" key="1">
    <source>
        <dbReference type="Pfam" id="PF12697"/>
    </source>
</evidence>
<keyword evidence="2" id="KW-0378">Hydrolase</keyword>
<evidence type="ECO:0000313" key="5">
    <source>
        <dbReference type="Proteomes" id="UP000809440"/>
    </source>
</evidence>
<evidence type="ECO:0000313" key="2">
    <source>
        <dbReference type="EMBL" id="MBM2411508.1"/>
    </source>
</evidence>
<proteinExistence type="predicted"/>
<dbReference type="OrthoDB" id="9804723at2"/>
<dbReference type="PANTHER" id="PTHR46438">
    <property type="entry name" value="ALPHA/BETA-HYDROLASES SUPERFAMILY PROTEIN"/>
    <property type="match status" value="1"/>
</dbReference>
<dbReference type="GeneID" id="62642095"/>
<dbReference type="Proteomes" id="UP000755667">
    <property type="component" value="Unassembled WGS sequence"/>
</dbReference>
<sequence length="259" mass="27309">MIWTTRQRSDRSGLAAIVAGEGAQIVLLHGVGLRAEAWNRQIDAFSERYHVTALDMPGHGDSAVRPNLTRVSDYADAVLGAFDGPALIVGHSMGAMIALDLAVRAPERVKGVVALNAIFERSPEAAAAVQARAAELDGVTVADPTGALNRWFGANDSSECAACHDWLCSASPEGYKAAYTAFAHNPGPRRSNLERLSCPALFMTGALEPNSTPAMSEAMAALTPKGRAIIVPDAAHMMPMTHPEVVNAALLDFAAEVLL</sequence>
<dbReference type="SUPFAM" id="SSF53474">
    <property type="entry name" value="alpha/beta-Hydrolases"/>
    <property type="match status" value="1"/>
</dbReference>
<protein>
    <submittedName>
        <fullName evidence="2">Alpha/beta hydrolase</fullName>
    </submittedName>
</protein>
<dbReference type="AlphaFoldDB" id="A0A9Q2NVL8"/>